<feature type="region of interest" description="Disordered" evidence="1">
    <location>
        <begin position="357"/>
        <end position="377"/>
    </location>
</feature>
<dbReference type="InterPro" id="IPR036291">
    <property type="entry name" value="NAD(P)-bd_dom_sf"/>
</dbReference>
<dbReference type="Proteomes" id="UP000008631">
    <property type="component" value="Chromosome"/>
</dbReference>
<evidence type="ECO:0000256" key="1">
    <source>
        <dbReference type="SAM" id="MobiDB-lite"/>
    </source>
</evidence>
<dbReference type="KEGG" id="ipa:Isop_0595"/>
<dbReference type="Pfam" id="PF22725">
    <property type="entry name" value="GFO_IDH_MocA_C3"/>
    <property type="match status" value="1"/>
</dbReference>
<dbReference type="RefSeq" id="WP_013563477.1">
    <property type="nucleotide sequence ID" value="NC_014962.1"/>
</dbReference>
<accession>E8R070</accession>
<dbReference type="PANTHER" id="PTHR43377:SF1">
    <property type="entry name" value="BILIVERDIN REDUCTASE A"/>
    <property type="match status" value="1"/>
</dbReference>
<reference key="1">
    <citation type="submission" date="2010-11" db="EMBL/GenBank/DDBJ databases">
        <title>The complete sequence of chromosome of Isophaera pallida ATCC 43644.</title>
        <authorList>
            <consortium name="US DOE Joint Genome Institute (JGI-PGF)"/>
            <person name="Lucas S."/>
            <person name="Copeland A."/>
            <person name="Lapidus A."/>
            <person name="Bruce D."/>
            <person name="Goodwin L."/>
            <person name="Pitluck S."/>
            <person name="Kyrpides N."/>
            <person name="Mavromatis K."/>
            <person name="Pagani I."/>
            <person name="Ivanova N."/>
            <person name="Saunders E."/>
            <person name="Brettin T."/>
            <person name="Detter J.C."/>
            <person name="Han C."/>
            <person name="Tapia R."/>
            <person name="Land M."/>
            <person name="Hauser L."/>
            <person name="Markowitz V."/>
            <person name="Cheng J.-F."/>
            <person name="Hugenholtz P."/>
            <person name="Woyke T."/>
            <person name="Wu D."/>
            <person name="Eisen J.A."/>
        </authorList>
    </citation>
    <scope>NUCLEOTIDE SEQUENCE</scope>
    <source>
        <strain>ATCC 43644</strain>
    </source>
</reference>
<name>E8R070_ISOPI</name>
<dbReference type="InterPro" id="IPR055170">
    <property type="entry name" value="GFO_IDH_MocA-like_dom"/>
</dbReference>
<dbReference type="InterPro" id="IPR000683">
    <property type="entry name" value="Gfo/Idh/MocA-like_OxRdtase_N"/>
</dbReference>
<dbReference type="STRING" id="575540.Isop_0595"/>
<feature type="domain" description="GFO/IDH/MocA-like oxidoreductase" evidence="3">
    <location>
        <begin position="139"/>
        <end position="260"/>
    </location>
</feature>
<feature type="domain" description="Gfo/Idh/MocA-like oxidoreductase N-terminal" evidence="2">
    <location>
        <begin position="13"/>
        <end position="130"/>
    </location>
</feature>
<dbReference type="InParanoid" id="E8R070"/>
<evidence type="ECO:0000259" key="2">
    <source>
        <dbReference type="Pfam" id="PF01408"/>
    </source>
</evidence>
<protein>
    <submittedName>
        <fullName evidence="4">Oxidoreductase domain protein</fullName>
    </submittedName>
</protein>
<sequence>MPGPSSHRHAQTRWLVIGCGGQGRRRAKSIAATPGHRLAAVYDCEPEIAHRLANDLGVPMIRGLQDALDRHEFDAAAIATPHTDHVESAYLCLEAGLNILIEKPITTSSDHAFRLLDLSNRMRLHLAVGFNHRFFPPIEKAIQLIASGAIGKLQSLEIAIGHAASPEFLAGWHGKRSLSGGGAFLDNGSHACDLARLLLGEPIDVSAWSIPLTPQPDAIDLETHATFHYASGACCQITASWRKTRGYLELRAVGEQGRVEVQTTPWSLIRLDQRGRIHRDRFLAARIRERLHRARHGGERSLVRELVQFSASPRPQSLPSLATGYDGLRAVQMVEAVELACRTGRKVSVAQAMVTPPPQVVSNNTPSQQRMSAGLDR</sequence>
<reference evidence="4 5" key="2">
    <citation type="journal article" date="2011" name="Stand. Genomic Sci.">
        <title>Complete genome sequence of Isosphaera pallida type strain (IS1B).</title>
        <authorList>
            <consortium name="US DOE Joint Genome Institute (JGI-PGF)"/>
            <person name="Goker M."/>
            <person name="Cleland D."/>
            <person name="Saunders E."/>
            <person name="Lapidus A."/>
            <person name="Nolan M."/>
            <person name="Lucas S."/>
            <person name="Hammon N."/>
            <person name="Deshpande S."/>
            <person name="Cheng J.F."/>
            <person name="Tapia R."/>
            <person name="Han C."/>
            <person name="Goodwin L."/>
            <person name="Pitluck S."/>
            <person name="Liolios K."/>
            <person name="Pagani I."/>
            <person name="Ivanova N."/>
            <person name="Mavromatis K."/>
            <person name="Pati A."/>
            <person name="Chen A."/>
            <person name="Palaniappan K."/>
            <person name="Land M."/>
            <person name="Hauser L."/>
            <person name="Chang Y.J."/>
            <person name="Jeffries C.D."/>
            <person name="Detter J.C."/>
            <person name="Beck B."/>
            <person name="Woyke T."/>
            <person name="Bristow J."/>
            <person name="Eisen J.A."/>
            <person name="Markowitz V."/>
            <person name="Hugenholtz P."/>
            <person name="Kyrpides N.C."/>
            <person name="Klenk H.P."/>
        </authorList>
    </citation>
    <scope>NUCLEOTIDE SEQUENCE [LARGE SCALE GENOMIC DNA]</scope>
    <source>
        <strain evidence="5">ATCC 43644 / DSM 9630 / IS1B</strain>
    </source>
</reference>
<dbReference type="Gene3D" id="3.30.360.10">
    <property type="entry name" value="Dihydrodipicolinate Reductase, domain 2"/>
    <property type="match status" value="1"/>
</dbReference>
<evidence type="ECO:0000313" key="5">
    <source>
        <dbReference type="Proteomes" id="UP000008631"/>
    </source>
</evidence>
<dbReference type="PANTHER" id="PTHR43377">
    <property type="entry name" value="BILIVERDIN REDUCTASE A"/>
    <property type="match status" value="1"/>
</dbReference>
<keyword evidence="5" id="KW-1185">Reference proteome</keyword>
<dbReference type="SUPFAM" id="SSF51735">
    <property type="entry name" value="NAD(P)-binding Rossmann-fold domains"/>
    <property type="match status" value="1"/>
</dbReference>
<organism evidence="4 5">
    <name type="scientific">Isosphaera pallida (strain ATCC 43644 / DSM 9630 / IS1B)</name>
    <dbReference type="NCBI Taxonomy" id="575540"/>
    <lineage>
        <taxon>Bacteria</taxon>
        <taxon>Pseudomonadati</taxon>
        <taxon>Planctomycetota</taxon>
        <taxon>Planctomycetia</taxon>
        <taxon>Isosphaerales</taxon>
        <taxon>Isosphaeraceae</taxon>
        <taxon>Isosphaera</taxon>
    </lineage>
</organism>
<dbReference type="Gene3D" id="3.40.50.720">
    <property type="entry name" value="NAD(P)-binding Rossmann-like Domain"/>
    <property type="match status" value="1"/>
</dbReference>
<feature type="compositionally biased region" description="Polar residues" evidence="1">
    <location>
        <begin position="360"/>
        <end position="371"/>
    </location>
</feature>
<gene>
    <name evidence="4" type="ordered locus">Isop_0595</name>
</gene>
<dbReference type="EMBL" id="CP002353">
    <property type="protein sequence ID" value="ADV61188.1"/>
    <property type="molecule type" value="Genomic_DNA"/>
</dbReference>
<dbReference type="InterPro" id="IPR051450">
    <property type="entry name" value="Gfo/Idh/MocA_Oxidoreductases"/>
</dbReference>
<evidence type="ECO:0000259" key="3">
    <source>
        <dbReference type="Pfam" id="PF22725"/>
    </source>
</evidence>
<dbReference type="Pfam" id="PF01408">
    <property type="entry name" value="GFO_IDH_MocA"/>
    <property type="match status" value="1"/>
</dbReference>
<dbReference type="SUPFAM" id="SSF55347">
    <property type="entry name" value="Glyceraldehyde-3-phosphate dehydrogenase-like, C-terminal domain"/>
    <property type="match status" value="1"/>
</dbReference>
<dbReference type="AlphaFoldDB" id="E8R070"/>
<proteinExistence type="predicted"/>
<dbReference type="eggNOG" id="COG0673">
    <property type="taxonomic scope" value="Bacteria"/>
</dbReference>
<dbReference type="OrthoDB" id="9783105at2"/>
<evidence type="ECO:0000313" key="4">
    <source>
        <dbReference type="EMBL" id="ADV61188.1"/>
    </source>
</evidence>
<dbReference type="HOGENOM" id="CLU_756250_0_0_0"/>
<dbReference type="GO" id="GO:0000166">
    <property type="term" value="F:nucleotide binding"/>
    <property type="evidence" value="ECO:0007669"/>
    <property type="project" value="InterPro"/>
</dbReference>